<dbReference type="PANTHER" id="PTHR19317">
    <property type="entry name" value="PRENYLATED RAB ACCEPTOR 1-RELATED"/>
    <property type="match status" value="1"/>
</dbReference>
<dbReference type="EMBL" id="JABFTP020000042">
    <property type="protein sequence ID" value="KAL3272105.1"/>
    <property type="molecule type" value="Genomic_DNA"/>
</dbReference>
<feature type="transmembrane region" description="Helical" evidence="7">
    <location>
        <begin position="152"/>
        <end position="175"/>
    </location>
</feature>
<keyword evidence="6 7" id="KW-0472">Membrane</keyword>
<keyword evidence="4 7" id="KW-0812">Transmembrane</keyword>
<evidence type="ECO:0000256" key="3">
    <source>
        <dbReference type="ARBA" id="ARBA00006483"/>
    </source>
</evidence>
<dbReference type="AlphaFoldDB" id="A0ABD2N0X1"/>
<keyword evidence="5 7" id="KW-1133">Transmembrane helix</keyword>
<evidence type="ECO:0000256" key="2">
    <source>
        <dbReference type="ARBA" id="ARBA00004234"/>
    </source>
</evidence>
<evidence type="ECO:0000256" key="1">
    <source>
        <dbReference type="ARBA" id="ARBA00004141"/>
    </source>
</evidence>
<evidence type="ECO:0000256" key="5">
    <source>
        <dbReference type="ARBA" id="ARBA00022989"/>
    </source>
</evidence>
<sequence>MGETAVDLSGQIESAPTLVDSKSKVAQFQKLFRVPTEVPDLKELIKQSSQKVRPWMEFVNTTNFKTPLSIPRTAKRIKKNIEYFYGNYLFVFLGLVIYCLITSPLILLAIVGSFYINRYVNRCYENKQLTVFGMEVSKNQRYLVVGLLSMPVFYIVGVHAAIFWVLGASFFFIMLHAAFYNIELVSPSPETEALFGEEV</sequence>
<keyword evidence="9" id="KW-1185">Reference proteome</keyword>
<dbReference type="GO" id="GO:0016020">
    <property type="term" value="C:membrane"/>
    <property type="evidence" value="ECO:0007669"/>
    <property type="project" value="UniProtKB-SubCell"/>
</dbReference>
<comment type="subcellular location">
    <subcellularLocation>
        <location evidence="2">Cytoplasmic vesicle</location>
        <location evidence="2">Secretory vesicle</location>
        <location evidence="2">Synaptic vesicle</location>
    </subcellularLocation>
    <subcellularLocation>
        <location evidence="1 7">Membrane</location>
        <topology evidence="1 7">Multi-pass membrane protein</topology>
    </subcellularLocation>
</comment>
<dbReference type="Pfam" id="PF03208">
    <property type="entry name" value="PRA1"/>
    <property type="match status" value="1"/>
</dbReference>
<evidence type="ECO:0000256" key="4">
    <source>
        <dbReference type="ARBA" id="ARBA00022692"/>
    </source>
</evidence>
<feature type="transmembrane region" description="Helical" evidence="7">
    <location>
        <begin position="85"/>
        <end position="116"/>
    </location>
</feature>
<protein>
    <recommendedName>
        <fullName evidence="7">PRA1 family protein</fullName>
    </recommendedName>
</protein>
<proteinExistence type="inferred from homology"/>
<organism evidence="8 9">
    <name type="scientific">Cryptolaemus montrouzieri</name>
    <dbReference type="NCBI Taxonomy" id="559131"/>
    <lineage>
        <taxon>Eukaryota</taxon>
        <taxon>Metazoa</taxon>
        <taxon>Ecdysozoa</taxon>
        <taxon>Arthropoda</taxon>
        <taxon>Hexapoda</taxon>
        <taxon>Insecta</taxon>
        <taxon>Pterygota</taxon>
        <taxon>Neoptera</taxon>
        <taxon>Endopterygota</taxon>
        <taxon>Coleoptera</taxon>
        <taxon>Polyphaga</taxon>
        <taxon>Cucujiformia</taxon>
        <taxon>Coccinelloidea</taxon>
        <taxon>Coccinellidae</taxon>
        <taxon>Scymninae</taxon>
        <taxon>Scymnini</taxon>
        <taxon>Cryptolaemus</taxon>
    </lineage>
</organism>
<dbReference type="PANTHER" id="PTHR19317:SF0">
    <property type="entry name" value="PRENYLATED RAB ACCEPTOR PROTEIN 1"/>
    <property type="match status" value="1"/>
</dbReference>
<evidence type="ECO:0000313" key="9">
    <source>
        <dbReference type="Proteomes" id="UP001516400"/>
    </source>
</evidence>
<evidence type="ECO:0000256" key="6">
    <source>
        <dbReference type="ARBA" id="ARBA00023136"/>
    </source>
</evidence>
<accession>A0ABD2N0X1</accession>
<dbReference type="InterPro" id="IPR004895">
    <property type="entry name" value="Prenylated_rab_accept_PRA1"/>
</dbReference>
<gene>
    <name evidence="8" type="ORF">HHI36_022567</name>
</gene>
<dbReference type="GO" id="GO:0008021">
    <property type="term" value="C:synaptic vesicle"/>
    <property type="evidence" value="ECO:0007669"/>
    <property type="project" value="UniProtKB-SubCell"/>
</dbReference>
<name>A0ABD2N0X1_9CUCU</name>
<comment type="similarity">
    <text evidence="3 7">Belongs to the PRA1 family.</text>
</comment>
<dbReference type="Proteomes" id="UP001516400">
    <property type="component" value="Unassembled WGS sequence"/>
</dbReference>
<comment type="caution">
    <text evidence="8">The sequence shown here is derived from an EMBL/GenBank/DDBJ whole genome shotgun (WGS) entry which is preliminary data.</text>
</comment>
<evidence type="ECO:0000313" key="8">
    <source>
        <dbReference type="EMBL" id="KAL3272105.1"/>
    </source>
</evidence>
<evidence type="ECO:0000256" key="7">
    <source>
        <dbReference type="RuleBase" id="RU363107"/>
    </source>
</evidence>
<reference evidence="8 9" key="1">
    <citation type="journal article" date="2021" name="BMC Biol.">
        <title>Horizontally acquired antibacterial genes associated with adaptive radiation of ladybird beetles.</title>
        <authorList>
            <person name="Li H.S."/>
            <person name="Tang X.F."/>
            <person name="Huang Y.H."/>
            <person name="Xu Z.Y."/>
            <person name="Chen M.L."/>
            <person name="Du X.Y."/>
            <person name="Qiu B.Y."/>
            <person name="Chen P.T."/>
            <person name="Zhang W."/>
            <person name="Slipinski A."/>
            <person name="Escalona H.E."/>
            <person name="Waterhouse R.M."/>
            <person name="Zwick A."/>
            <person name="Pang H."/>
        </authorList>
    </citation>
    <scope>NUCLEOTIDE SEQUENCE [LARGE SCALE GENOMIC DNA]</scope>
    <source>
        <strain evidence="8">SYSU2018</strain>
    </source>
</reference>